<dbReference type="Proteomes" id="UP001224775">
    <property type="component" value="Unassembled WGS sequence"/>
</dbReference>
<name>A0AAD8Y1B3_9STRA</name>
<dbReference type="AlphaFoldDB" id="A0AAD8Y1B3"/>
<feature type="region of interest" description="Disordered" evidence="1">
    <location>
        <begin position="85"/>
        <end position="111"/>
    </location>
</feature>
<feature type="compositionally biased region" description="Basic residues" evidence="1">
    <location>
        <begin position="101"/>
        <end position="111"/>
    </location>
</feature>
<evidence type="ECO:0000313" key="3">
    <source>
        <dbReference type="Proteomes" id="UP001224775"/>
    </source>
</evidence>
<gene>
    <name evidence="2" type="ORF">QTG54_011632</name>
</gene>
<evidence type="ECO:0000313" key="2">
    <source>
        <dbReference type="EMBL" id="KAK1737648.1"/>
    </source>
</evidence>
<feature type="compositionally biased region" description="Low complexity" evidence="1">
    <location>
        <begin position="24"/>
        <end position="46"/>
    </location>
</feature>
<reference evidence="2" key="1">
    <citation type="submission" date="2023-06" db="EMBL/GenBank/DDBJ databases">
        <title>Survivors Of The Sea: Transcriptome response of Skeletonema marinoi to long-term dormancy.</title>
        <authorList>
            <person name="Pinder M.I.M."/>
            <person name="Kourtchenko O."/>
            <person name="Robertson E.K."/>
            <person name="Larsson T."/>
            <person name="Maumus F."/>
            <person name="Osuna-Cruz C.M."/>
            <person name="Vancaester E."/>
            <person name="Stenow R."/>
            <person name="Vandepoele K."/>
            <person name="Ploug H."/>
            <person name="Bruchert V."/>
            <person name="Godhe A."/>
            <person name="Topel M."/>
        </authorList>
    </citation>
    <scope>NUCLEOTIDE SEQUENCE</scope>
    <source>
        <strain evidence="2">R05AC</strain>
    </source>
</reference>
<comment type="caution">
    <text evidence="2">The sequence shown here is derived from an EMBL/GenBank/DDBJ whole genome shotgun (WGS) entry which is preliminary data.</text>
</comment>
<evidence type="ECO:0000256" key="1">
    <source>
        <dbReference type="SAM" id="MobiDB-lite"/>
    </source>
</evidence>
<protein>
    <submittedName>
        <fullName evidence="2">Uncharacterized protein</fullName>
    </submittedName>
</protein>
<organism evidence="2 3">
    <name type="scientific">Skeletonema marinoi</name>
    <dbReference type="NCBI Taxonomy" id="267567"/>
    <lineage>
        <taxon>Eukaryota</taxon>
        <taxon>Sar</taxon>
        <taxon>Stramenopiles</taxon>
        <taxon>Ochrophyta</taxon>
        <taxon>Bacillariophyta</taxon>
        <taxon>Coscinodiscophyceae</taxon>
        <taxon>Thalassiosirophycidae</taxon>
        <taxon>Thalassiosirales</taxon>
        <taxon>Skeletonemataceae</taxon>
        <taxon>Skeletonema</taxon>
        <taxon>Skeletonema marinoi-dohrnii complex</taxon>
    </lineage>
</organism>
<proteinExistence type="predicted"/>
<sequence>MMISTPKRTKQEAPSMTCPPPPTRTRTTSSGAGAHSSSPSPSLFSSFTSTTSLEYILAEVDLSEGSSTMDVTGFAFLLPRPPAYPCLSDDDDVHQDGPCKLHPRPSRQRDY</sequence>
<feature type="region of interest" description="Disordered" evidence="1">
    <location>
        <begin position="1"/>
        <end position="46"/>
    </location>
</feature>
<dbReference type="EMBL" id="JATAAI010000024">
    <property type="protein sequence ID" value="KAK1737648.1"/>
    <property type="molecule type" value="Genomic_DNA"/>
</dbReference>
<keyword evidence="3" id="KW-1185">Reference proteome</keyword>
<accession>A0AAD8Y1B3</accession>